<dbReference type="Pfam" id="PF22600">
    <property type="entry name" value="MTPAP-like_central"/>
    <property type="match status" value="1"/>
</dbReference>
<sequence>RQRVESSSHMVADAPREEPVRQLSRSKIEAAHKQRDLSIDLRIWAIVSSPWARHELGFPKGLKFIRKHQEEFDFLNKEIHLYWERIRQPDWEYRCKIEFKNEMEKLLKEYLKRPLRLVITGSTVTGVGTANSDADICLCSPGILHPIARDISHDGITLMLNKDEKRRRIGLLLRHCKKALAKADHLGLTKIQFVDAQIPLLKMEGRRVDKETGNTFIIDADLSVSNEVFISGLHNSHLIKGYTKIDARFAPLVTFIKKWAVVAGVKDPQIRRFNSYAITLLTIHFLQCGLPRPVLPNLQGLYPYFYALDENNHPDRVDLNEELPEPLPDPGLPQIGLSVAELFYLFVSYYSTIDLRTSVIRVKCGRVSTRGTKERGEHIDSDENVCYPPDYAAKSEVFIEDPIDEHNPGRTVDDWEMVRVCFSSTALIFDRMDNEESAMRFVFPNINLLTGTVDE</sequence>
<feature type="compositionally biased region" description="Basic and acidic residues" evidence="1">
    <location>
        <begin position="14"/>
        <end position="25"/>
    </location>
</feature>
<dbReference type="GO" id="GO:0050265">
    <property type="term" value="F:RNA uridylyltransferase activity"/>
    <property type="evidence" value="ECO:0007669"/>
    <property type="project" value="TreeGrafter"/>
</dbReference>
<evidence type="ECO:0000313" key="3">
    <source>
        <dbReference type="EMBL" id="GMT09299.1"/>
    </source>
</evidence>
<dbReference type="AlphaFoldDB" id="A0AAV5USM2"/>
<dbReference type="Gene3D" id="3.30.460.10">
    <property type="entry name" value="Beta Polymerase, domain 2"/>
    <property type="match status" value="1"/>
</dbReference>
<evidence type="ECO:0000259" key="2">
    <source>
        <dbReference type="Pfam" id="PF22600"/>
    </source>
</evidence>
<dbReference type="Proteomes" id="UP001432322">
    <property type="component" value="Unassembled WGS sequence"/>
</dbReference>
<evidence type="ECO:0000256" key="1">
    <source>
        <dbReference type="SAM" id="MobiDB-lite"/>
    </source>
</evidence>
<accession>A0AAV5USM2</accession>
<dbReference type="SUPFAM" id="SSF81301">
    <property type="entry name" value="Nucleotidyltransferase"/>
    <property type="match status" value="1"/>
</dbReference>
<protein>
    <recommendedName>
        <fullName evidence="2">Poly(A) RNA polymerase mitochondrial-like central palm domain-containing protein</fullName>
    </recommendedName>
</protein>
<feature type="region of interest" description="Disordered" evidence="1">
    <location>
        <begin position="1"/>
        <end position="25"/>
    </location>
</feature>
<name>A0AAV5USM2_9BILA</name>
<dbReference type="PANTHER" id="PTHR12271:SF128">
    <property type="entry name" value="PAP-ASSOCIATED DOMAIN-CONTAINING PROTEIN"/>
    <property type="match status" value="1"/>
</dbReference>
<gene>
    <name evidence="3" type="ORF">PFISCL1PPCAC_596</name>
</gene>
<dbReference type="EMBL" id="BTSY01000001">
    <property type="protein sequence ID" value="GMT09299.1"/>
    <property type="molecule type" value="Genomic_DNA"/>
</dbReference>
<proteinExistence type="predicted"/>
<reference evidence="3" key="1">
    <citation type="submission" date="2023-10" db="EMBL/GenBank/DDBJ databases">
        <title>Genome assembly of Pristionchus species.</title>
        <authorList>
            <person name="Yoshida K."/>
            <person name="Sommer R.J."/>
        </authorList>
    </citation>
    <scope>NUCLEOTIDE SEQUENCE</scope>
    <source>
        <strain evidence="3">RS5133</strain>
    </source>
</reference>
<dbReference type="CDD" id="cd05402">
    <property type="entry name" value="NT_PAP_TUTase"/>
    <property type="match status" value="1"/>
</dbReference>
<evidence type="ECO:0000313" key="4">
    <source>
        <dbReference type="Proteomes" id="UP001432322"/>
    </source>
</evidence>
<dbReference type="InterPro" id="IPR054708">
    <property type="entry name" value="MTPAP-like_central"/>
</dbReference>
<dbReference type="PANTHER" id="PTHR12271">
    <property type="entry name" value="POLY A POLYMERASE CID PAP -RELATED"/>
    <property type="match status" value="1"/>
</dbReference>
<dbReference type="GO" id="GO:0031123">
    <property type="term" value="P:RNA 3'-end processing"/>
    <property type="evidence" value="ECO:0007669"/>
    <property type="project" value="TreeGrafter"/>
</dbReference>
<dbReference type="InterPro" id="IPR043519">
    <property type="entry name" value="NT_sf"/>
</dbReference>
<dbReference type="Gene3D" id="1.10.1410.10">
    <property type="match status" value="1"/>
</dbReference>
<feature type="non-terminal residue" evidence="3">
    <location>
        <position position="1"/>
    </location>
</feature>
<dbReference type="SUPFAM" id="SSF81631">
    <property type="entry name" value="PAP/OAS1 substrate-binding domain"/>
    <property type="match status" value="1"/>
</dbReference>
<organism evidence="3 4">
    <name type="scientific">Pristionchus fissidentatus</name>
    <dbReference type="NCBI Taxonomy" id="1538716"/>
    <lineage>
        <taxon>Eukaryota</taxon>
        <taxon>Metazoa</taxon>
        <taxon>Ecdysozoa</taxon>
        <taxon>Nematoda</taxon>
        <taxon>Chromadorea</taxon>
        <taxon>Rhabditida</taxon>
        <taxon>Rhabditina</taxon>
        <taxon>Diplogasteromorpha</taxon>
        <taxon>Diplogasteroidea</taxon>
        <taxon>Neodiplogasteridae</taxon>
        <taxon>Pristionchus</taxon>
    </lineage>
</organism>
<keyword evidence="4" id="KW-1185">Reference proteome</keyword>
<comment type="caution">
    <text evidence="3">The sequence shown here is derived from an EMBL/GenBank/DDBJ whole genome shotgun (WGS) entry which is preliminary data.</text>
</comment>
<feature type="domain" description="Poly(A) RNA polymerase mitochondrial-like central palm" evidence="2">
    <location>
        <begin position="75"/>
        <end position="243"/>
    </location>
</feature>